<evidence type="ECO:0000256" key="3">
    <source>
        <dbReference type="ARBA" id="ARBA00022989"/>
    </source>
</evidence>
<evidence type="ECO:0000256" key="4">
    <source>
        <dbReference type="ARBA" id="ARBA00023136"/>
    </source>
</evidence>
<evidence type="ECO:0000256" key="5">
    <source>
        <dbReference type="ARBA" id="ARBA00034313"/>
    </source>
</evidence>
<feature type="transmembrane region" description="Helical" evidence="6">
    <location>
        <begin position="20"/>
        <end position="41"/>
    </location>
</feature>
<dbReference type="OrthoDB" id="3648235at2759"/>
<name>A0A6A6WFH9_9PEZI</name>
<dbReference type="InterPro" id="IPR013901">
    <property type="entry name" value="Anthrone_oxy"/>
</dbReference>
<protein>
    <recommendedName>
        <fullName evidence="9">DUF1772-domain-containing protein</fullName>
    </recommendedName>
</protein>
<keyword evidence="2 6" id="KW-0812">Transmembrane</keyword>
<evidence type="ECO:0000313" key="8">
    <source>
        <dbReference type="Proteomes" id="UP000799437"/>
    </source>
</evidence>
<evidence type="ECO:0000256" key="2">
    <source>
        <dbReference type="ARBA" id="ARBA00022692"/>
    </source>
</evidence>
<accession>A0A6A6WFH9</accession>
<dbReference type="Proteomes" id="UP000799437">
    <property type="component" value="Unassembled WGS sequence"/>
</dbReference>
<evidence type="ECO:0000256" key="6">
    <source>
        <dbReference type="SAM" id="Phobius"/>
    </source>
</evidence>
<organism evidence="7 8">
    <name type="scientific">Pseudovirgaria hyperparasitica</name>
    <dbReference type="NCBI Taxonomy" id="470096"/>
    <lineage>
        <taxon>Eukaryota</taxon>
        <taxon>Fungi</taxon>
        <taxon>Dikarya</taxon>
        <taxon>Ascomycota</taxon>
        <taxon>Pezizomycotina</taxon>
        <taxon>Dothideomycetes</taxon>
        <taxon>Dothideomycetes incertae sedis</taxon>
        <taxon>Acrospermales</taxon>
        <taxon>Acrospermaceae</taxon>
        <taxon>Pseudovirgaria</taxon>
    </lineage>
</organism>
<dbReference type="PANTHER" id="PTHR35042">
    <property type="entry name" value="ANTHRONE OXYGENASE ENCC"/>
    <property type="match status" value="1"/>
</dbReference>
<evidence type="ECO:0000313" key="7">
    <source>
        <dbReference type="EMBL" id="KAF2759871.1"/>
    </source>
</evidence>
<dbReference type="PANTHER" id="PTHR35042:SF1">
    <property type="entry name" value="DUF1772-DOMAIN-CONTAINING PROTEIN"/>
    <property type="match status" value="1"/>
</dbReference>
<comment type="similarity">
    <text evidence="5">Belongs to the anthrone oxygenase family.</text>
</comment>
<dbReference type="GO" id="GO:0016020">
    <property type="term" value="C:membrane"/>
    <property type="evidence" value="ECO:0007669"/>
    <property type="project" value="UniProtKB-SubCell"/>
</dbReference>
<keyword evidence="8" id="KW-1185">Reference proteome</keyword>
<keyword evidence="3 6" id="KW-1133">Transmembrane helix</keyword>
<sequence>MSSTASFLASRPNVLPVLQATTITSLSIISGVSICLTAWVIPVIRTAREAQTQTTQFSLTIEKGWKYLHHFSQLQGASLATITYLVSQHPNPAIAAKWRIWAAALGIVAFAWPFERIAIFPVNDRVGEIGEEVKKGDEGRVGEVDGLLKEWGVKNVFRAALPLSAAVTGLYSLIF</sequence>
<dbReference type="EMBL" id="ML996569">
    <property type="protein sequence ID" value="KAF2759871.1"/>
    <property type="molecule type" value="Genomic_DNA"/>
</dbReference>
<evidence type="ECO:0008006" key="9">
    <source>
        <dbReference type="Google" id="ProtNLM"/>
    </source>
</evidence>
<dbReference type="AlphaFoldDB" id="A0A6A6WFH9"/>
<dbReference type="Pfam" id="PF08592">
    <property type="entry name" value="Anthrone_oxy"/>
    <property type="match status" value="1"/>
</dbReference>
<proteinExistence type="inferred from homology"/>
<dbReference type="GeneID" id="54481753"/>
<comment type="subcellular location">
    <subcellularLocation>
        <location evidence="1">Membrane</location>
        <topology evidence="1">Multi-pass membrane protein</topology>
    </subcellularLocation>
</comment>
<gene>
    <name evidence="7" type="ORF">EJ05DRAFT_312374</name>
</gene>
<reference evidence="7" key="1">
    <citation type="journal article" date="2020" name="Stud. Mycol.">
        <title>101 Dothideomycetes genomes: a test case for predicting lifestyles and emergence of pathogens.</title>
        <authorList>
            <person name="Haridas S."/>
            <person name="Albert R."/>
            <person name="Binder M."/>
            <person name="Bloem J."/>
            <person name="Labutti K."/>
            <person name="Salamov A."/>
            <person name="Andreopoulos B."/>
            <person name="Baker S."/>
            <person name="Barry K."/>
            <person name="Bills G."/>
            <person name="Bluhm B."/>
            <person name="Cannon C."/>
            <person name="Castanera R."/>
            <person name="Culley D."/>
            <person name="Daum C."/>
            <person name="Ezra D."/>
            <person name="Gonzalez J."/>
            <person name="Henrissat B."/>
            <person name="Kuo A."/>
            <person name="Liang C."/>
            <person name="Lipzen A."/>
            <person name="Lutzoni F."/>
            <person name="Magnuson J."/>
            <person name="Mondo S."/>
            <person name="Nolan M."/>
            <person name="Ohm R."/>
            <person name="Pangilinan J."/>
            <person name="Park H.-J."/>
            <person name="Ramirez L."/>
            <person name="Alfaro M."/>
            <person name="Sun H."/>
            <person name="Tritt A."/>
            <person name="Yoshinaga Y."/>
            <person name="Zwiers L.-H."/>
            <person name="Turgeon B."/>
            <person name="Goodwin S."/>
            <person name="Spatafora J."/>
            <person name="Crous P."/>
            <person name="Grigoriev I."/>
        </authorList>
    </citation>
    <scope>NUCLEOTIDE SEQUENCE</scope>
    <source>
        <strain evidence="7">CBS 121739</strain>
    </source>
</reference>
<dbReference type="RefSeq" id="XP_033602322.1">
    <property type="nucleotide sequence ID" value="XM_033740699.1"/>
</dbReference>
<evidence type="ECO:0000256" key="1">
    <source>
        <dbReference type="ARBA" id="ARBA00004141"/>
    </source>
</evidence>
<keyword evidence="4 6" id="KW-0472">Membrane</keyword>